<dbReference type="EMBL" id="LAZR01035484">
    <property type="protein sequence ID" value="KKL27387.1"/>
    <property type="molecule type" value="Genomic_DNA"/>
</dbReference>
<reference evidence="1" key="1">
    <citation type="journal article" date="2015" name="Nature">
        <title>Complex archaea that bridge the gap between prokaryotes and eukaryotes.</title>
        <authorList>
            <person name="Spang A."/>
            <person name="Saw J.H."/>
            <person name="Jorgensen S.L."/>
            <person name="Zaremba-Niedzwiedzka K."/>
            <person name="Martijn J."/>
            <person name="Lind A.E."/>
            <person name="van Eijk R."/>
            <person name="Schleper C."/>
            <person name="Guy L."/>
            <person name="Ettema T.J."/>
        </authorList>
    </citation>
    <scope>NUCLEOTIDE SEQUENCE</scope>
</reference>
<feature type="non-terminal residue" evidence="1">
    <location>
        <position position="399"/>
    </location>
</feature>
<comment type="caution">
    <text evidence="1">The sequence shown here is derived from an EMBL/GenBank/DDBJ whole genome shotgun (WGS) entry which is preliminary data.</text>
</comment>
<accession>A0A0F9CLT3</accession>
<evidence type="ECO:0008006" key="2">
    <source>
        <dbReference type="Google" id="ProtNLM"/>
    </source>
</evidence>
<proteinExistence type="predicted"/>
<evidence type="ECO:0000313" key="1">
    <source>
        <dbReference type="EMBL" id="KKL27387.1"/>
    </source>
</evidence>
<sequence>MDIPAELKFDHIYPFVQEHDQPFRLFDDISERQSFEKTFTLDNSTIKLKSHIQQHKDGFDWILERDTDQNDLYNLNFVHHRFGLAFQIDKQAIRLHDGHQPFSVLVHFSRTWIPTWLRQTNTDLPIIQIKAQNRNMLIATSIDSTVQFHQYNDGDARYVSVSTITYDSLQLKIIVRQSDECNYYHLFPGTNSIRLWETQFNKLQEKFGIEINYVRKGEIVDNFSEDDAFNYAAILDCELDKYPKDFFTKNHINRITLINRYEDSGIISAGSIDKNGLILNTTSYLSEMHHRLAVHHEICHFIDKSPDWNFPLEDSFSLAHLLKIKDISDCNEYKAHLFAYAMLDLPFVEYLCLSDYIVKAKFAVIISIMEEHGINPVRFSDLHSVSLNVHSPKPVHDEI</sequence>
<protein>
    <recommendedName>
        <fullName evidence="2">IrrE N-terminal-like domain-containing protein</fullName>
    </recommendedName>
</protein>
<organism evidence="1">
    <name type="scientific">marine sediment metagenome</name>
    <dbReference type="NCBI Taxonomy" id="412755"/>
    <lineage>
        <taxon>unclassified sequences</taxon>
        <taxon>metagenomes</taxon>
        <taxon>ecological metagenomes</taxon>
    </lineage>
</organism>
<gene>
    <name evidence="1" type="ORF">LCGC14_2385670</name>
</gene>
<dbReference type="AlphaFoldDB" id="A0A0F9CLT3"/>
<name>A0A0F9CLT3_9ZZZZ</name>